<dbReference type="AlphaFoldDB" id="A0A0L1JLM8"/>
<dbReference type="PATRIC" id="fig|1317121.7.peg.4074"/>
<dbReference type="Pfam" id="PF07811">
    <property type="entry name" value="TadE"/>
    <property type="match status" value="1"/>
</dbReference>
<proteinExistence type="predicted"/>
<organism evidence="3 4">
    <name type="scientific">Pseudaestuariivita atlantica</name>
    <dbReference type="NCBI Taxonomy" id="1317121"/>
    <lineage>
        <taxon>Bacteria</taxon>
        <taxon>Pseudomonadati</taxon>
        <taxon>Pseudomonadota</taxon>
        <taxon>Alphaproteobacteria</taxon>
        <taxon>Rhodobacterales</taxon>
        <taxon>Paracoccaceae</taxon>
        <taxon>Pseudaestuariivita</taxon>
    </lineage>
</organism>
<keyword evidence="1" id="KW-0812">Transmembrane</keyword>
<dbReference type="InterPro" id="IPR012495">
    <property type="entry name" value="TadE-like_dom"/>
</dbReference>
<evidence type="ECO:0000259" key="2">
    <source>
        <dbReference type="Pfam" id="PF07811"/>
    </source>
</evidence>
<dbReference type="Proteomes" id="UP000036938">
    <property type="component" value="Unassembled WGS sequence"/>
</dbReference>
<comment type="caution">
    <text evidence="3">The sequence shown here is derived from an EMBL/GenBank/DDBJ whole genome shotgun (WGS) entry which is preliminary data.</text>
</comment>
<evidence type="ECO:0000313" key="4">
    <source>
        <dbReference type="Proteomes" id="UP000036938"/>
    </source>
</evidence>
<dbReference type="EMBL" id="AQQZ01000008">
    <property type="protein sequence ID" value="KNG92655.1"/>
    <property type="molecule type" value="Genomic_DNA"/>
</dbReference>
<gene>
    <name evidence="3" type="ORF">ATO11_16715</name>
</gene>
<accession>A0A0L1JLM8</accession>
<feature type="transmembrane region" description="Helical" evidence="1">
    <location>
        <begin position="21"/>
        <end position="44"/>
    </location>
</feature>
<protein>
    <submittedName>
        <fullName evidence="3">Pilus assembly protein TadE</fullName>
    </submittedName>
</protein>
<keyword evidence="1" id="KW-0472">Membrane</keyword>
<sequence>MTQKLFSRLRRHMAQEQGSMTVEFAIWFPLFMVILLASVELGVVTVRHTMLERSLDMTVRDIRLGTGTAPQHDQIKDQICENIALVPDCQENLRLEMMQRDLRAWTSIDGNADCTDQSAPVAPVRQFSNGLDNELMVLRACLKFTPFFPTTALGESMAKDANGDVGLIATSAFVQEPR</sequence>
<evidence type="ECO:0000313" key="3">
    <source>
        <dbReference type="EMBL" id="KNG92655.1"/>
    </source>
</evidence>
<keyword evidence="4" id="KW-1185">Reference proteome</keyword>
<dbReference type="RefSeq" id="WP_050532046.1">
    <property type="nucleotide sequence ID" value="NZ_AQQZ01000008.1"/>
</dbReference>
<evidence type="ECO:0000256" key="1">
    <source>
        <dbReference type="SAM" id="Phobius"/>
    </source>
</evidence>
<dbReference type="STRING" id="1317121.ATO11_16715"/>
<dbReference type="OrthoDB" id="7907064at2"/>
<name>A0A0L1JLM8_9RHOB</name>
<reference evidence="3 4" key="1">
    <citation type="journal article" date="2015" name="Int. J. Syst. Evol. Microbiol.">
        <title>Aestuariivita atlantica sp. nov., isolated from deep sea sediment of the Atlantic Ocean.</title>
        <authorList>
            <person name="Li G."/>
            <person name="Lai Q."/>
            <person name="Du Y."/>
            <person name="Liu X."/>
            <person name="Sun F."/>
            <person name="Shao Z."/>
        </authorList>
    </citation>
    <scope>NUCLEOTIDE SEQUENCE [LARGE SCALE GENOMIC DNA]</scope>
    <source>
        <strain evidence="3 4">22II-S11-z3</strain>
    </source>
</reference>
<feature type="domain" description="TadE-like" evidence="2">
    <location>
        <begin position="18"/>
        <end position="55"/>
    </location>
</feature>
<keyword evidence="1" id="KW-1133">Transmembrane helix</keyword>